<sequence length="90" mass="9868">GNGNPNTLLLGMTATPRRSDGRSAVDVFDEVAFEISRTDLQDLAYLVPIHYYTVDTELGLDRVKMSGGDFQIKALSVVMNLPAVRALTIR</sequence>
<accession>X1QY56</accession>
<gene>
    <name evidence="1" type="ORF">S12H4_25259</name>
</gene>
<feature type="non-terminal residue" evidence="1">
    <location>
        <position position="90"/>
    </location>
</feature>
<comment type="caution">
    <text evidence="1">The sequence shown here is derived from an EMBL/GenBank/DDBJ whole genome shotgun (WGS) entry which is preliminary data.</text>
</comment>
<reference evidence="1" key="1">
    <citation type="journal article" date="2014" name="Front. Microbiol.">
        <title>High frequency of phylogenetically diverse reductive dehalogenase-homologous genes in deep subseafloor sedimentary metagenomes.</title>
        <authorList>
            <person name="Kawai M."/>
            <person name="Futagami T."/>
            <person name="Toyoda A."/>
            <person name="Takaki Y."/>
            <person name="Nishi S."/>
            <person name="Hori S."/>
            <person name="Arai W."/>
            <person name="Tsubouchi T."/>
            <person name="Morono Y."/>
            <person name="Uchiyama I."/>
            <person name="Ito T."/>
            <person name="Fujiyama A."/>
            <person name="Inagaki F."/>
            <person name="Takami H."/>
        </authorList>
    </citation>
    <scope>NUCLEOTIDE SEQUENCE</scope>
    <source>
        <strain evidence="1">Expedition CK06-06</strain>
    </source>
</reference>
<dbReference type="AlphaFoldDB" id="X1QY56"/>
<name>X1QY56_9ZZZZ</name>
<organism evidence="1">
    <name type="scientific">marine sediment metagenome</name>
    <dbReference type="NCBI Taxonomy" id="412755"/>
    <lineage>
        <taxon>unclassified sequences</taxon>
        <taxon>metagenomes</taxon>
        <taxon>ecological metagenomes</taxon>
    </lineage>
</organism>
<evidence type="ECO:0000313" key="1">
    <source>
        <dbReference type="EMBL" id="GAI73223.1"/>
    </source>
</evidence>
<feature type="non-terminal residue" evidence="1">
    <location>
        <position position="1"/>
    </location>
</feature>
<proteinExistence type="predicted"/>
<dbReference type="EMBL" id="BARW01014069">
    <property type="protein sequence ID" value="GAI73223.1"/>
    <property type="molecule type" value="Genomic_DNA"/>
</dbReference>
<protein>
    <submittedName>
        <fullName evidence="1">Uncharacterized protein</fullName>
    </submittedName>
</protein>